<dbReference type="InterPro" id="IPR037923">
    <property type="entry name" value="HTH-like"/>
</dbReference>
<dbReference type="STRING" id="313628.LNTAR_09159"/>
<dbReference type="Pfam" id="PF12833">
    <property type="entry name" value="HTH_18"/>
    <property type="match status" value="1"/>
</dbReference>
<dbReference type="InterPro" id="IPR020449">
    <property type="entry name" value="Tscrpt_reg_AraC-type_HTH"/>
</dbReference>
<keyword evidence="6" id="KW-1185">Reference proteome</keyword>
<accession>A6DI73</accession>
<name>A6DI73_9BACT</name>
<dbReference type="SUPFAM" id="SSF51215">
    <property type="entry name" value="Regulatory protein AraC"/>
    <property type="match status" value="1"/>
</dbReference>
<sequence>MNILSEKSTFYSSKITYNQKSSLGPRVQNNLQFVWVKKGKIHLSINKKQIIIDKGEFIFLFPNRQEFFVFDEGTEHSWIDISSPNKLDHTEIEFKVMKASSFMHKCESLLGHKQSISCKEQSTQAFVHRAFICEAIDLLLERKKNPAYTLHVQKAIDYCKENLSAKLDSKILAQHAGLSPIYLSKLFNNELGLSCAKYILQLRCDEAEKLLLNTGISSAEIAFQCGFATPNHFSRIFSQQKGQSPGKYRKSHWGQ</sequence>
<dbReference type="SMART" id="SM00342">
    <property type="entry name" value="HTH_ARAC"/>
    <property type="match status" value="1"/>
</dbReference>
<evidence type="ECO:0000256" key="3">
    <source>
        <dbReference type="ARBA" id="ARBA00023163"/>
    </source>
</evidence>
<keyword evidence="2" id="KW-0238">DNA-binding</keyword>
<dbReference type="GO" id="GO:0043565">
    <property type="term" value="F:sequence-specific DNA binding"/>
    <property type="evidence" value="ECO:0007669"/>
    <property type="project" value="InterPro"/>
</dbReference>
<dbReference type="AlphaFoldDB" id="A6DI73"/>
<evidence type="ECO:0000313" key="6">
    <source>
        <dbReference type="Proteomes" id="UP000004947"/>
    </source>
</evidence>
<dbReference type="Proteomes" id="UP000004947">
    <property type="component" value="Unassembled WGS sequence"/>
</dbReference>
<dbReference type="EMBL" id="ABCK01000004">
    <property type="protein sequence ID" value="EDM28727.1"/>
    <property type="molecule type" value="Genomic_DNA"/>
</dbReference>
<dbReference type="Gene3D" id="1.10.10.60">
    <property type="entry name" value="Homeodomain-like"/>
    <property type="match status" value="2"/>
</dbReference>
<organism evidence="5 6">
    <name type="scientific">Lentisphaera araneosa HTCC2155</name>
    <dbReference type="NCBI Taxonomy" id="313628"/>
    <lineage>
        <taxon>Bacteria</taxon>
        <taxon>Pseudomonadati</taxon>
        <taxon>Lentisphaerota</taxon>
        <taxon>Lentisphaeria</taxon>
        <taxon>Lentisphaerales</taxon>
        <taxon>Lentisphaeraceae</taxon>
        <taxon>Lentisphaera</taxon>
    </lineage>
</organism>
<proteinExistence type="predicted"/>
<dbReference type="PROSITE" id="PS01124">
    <property type="entry name" value="HTH_ARAC_FAMILY_2"/>
    <property type="match status" value="1"/>
</dbReference>
<dbReference type="InterPro" id="IPR018060">
    <property type="entry name" value="HTH_AraC"/>
</dbReference>
<evidence type="ECO:0000256" key="1">
    <source>
        <dbReference type="ARBA" id="ARBA00023015"/>
    </source>
</evidence>
<dbReference type="eggNOG" id="COG4977">
    <property type="taxonomic scope" value="Bacteria"/>
</dbReference>
<protein>
    <recommendedName>
        <fullName evidence="4">HTH araC/xylS-type domain-containing protein</fullName>
    </recommendedName>
</protein>
<evidence type="ECO:0000259" key="4">
    <source>
        <dbReference type="PROSITE" id="PS01124"/>
    </source>
</evidence>
<reference evidence="5 6" key="1">
    <citation type="journal article" date="2010" name="J. Bacteriol.">
        <title>Genome sequence of Lentisphaera araneosa HTCC2155T, the type species of the order Lentisphaerales in the phylum Lentisphaerae.</title>
        <authorList>
            <person name="Thrash J.C."/>
            <person name="Cho J.C."/>
            <person name="Vergin K.L."/>
            <person name="Morris R.M."/>
            <person name="Giovannoni S.J."/>
        </authorList>
    </citation>
    <scope>NUCLEOTIDE SEQUENCE [LARGE SCALE GENOMIC DNA]</scope>
    <source>
        <strain evidence="5 6">HTCC2155</strain>
    </source>
</reference>
<keyword evidence="1" id="KW-0805">Transcription regulation</keyword>
<dbReference type="SUPFAM" id="SSF46689">
    <property type="entry name" value="Homeodomain-like"/>
    <property type="match status" value="2"/>
</dbReference>
<dbReference type="PRINTS" id="PR00032">
    <property type="entry name" value="HTHARAC"/>
</dbReference>
<dbReference type="PANTHER" id="PTHR43280:SF28">
    <property type="entry name" value="HTH-TYPE TRANSCRIPTIONAL ACTIVATOR RHAS"/>
    <property type="match status" value="1"/>
</dbReference>
<gene>
    <name evidence="5" type="ORF">LNTAR_09159</name>
</gene>
<feature type="domain" description="HTH araC/xylS-type" evidence="4">
    <location>
        <begin position="153"/>
        <end position="251"/>
    </location>
</feature>
<dbReference type="InterPro" id="IPR009057">
    <property type="entry name" value="Homeodomain-like_sf"/>
</dbReference>
<evidence type="ECO:0000313" key="5">
    <source>
        <dbReference type="EMBL" id="EDM28727.1"/>
    </source>
</evidence>
<comment type="caution">
    <text evidence="5">The sequence shown here is derived from an EMBL/GenBank/DDBJ whole genome shotgun (WGS) entry which is preliminary data.</text>
</comment>
<dbReference type="RefSeq" id="WP_007277604.1">
    <property type="nucleotide sequence ID" value="NZ_ABCK01000004.1"/>
</dbReference>
<dbReference type="PANTHER" id="PTHR43280">
    <property type="entry name" value="ARAC-FAMILY TRANSCRIPTIONAL REGULATOR"/>
    <property type="match status" value="1"/>
</dbReference>
<dbReference type="GO" id="GO:0003700">
    <property type="term" value="F:DNA-binding transcription factor activity"/>
    <property type="evidence" value="ECO:0007669"/>
    <property type="project" value="InterPro"/>
</dbReference>
<keyword evidence="3" id="KW-0804">Transcription</keyword>
<evidence type="ECO:0000256" key="2">
    <source>
        <dbReference type="ARBA" id="ARBA00023125"/>
    </source>
</evidence>